<dbReference type="Proteomes" id="UP001250181">
    <property type="component" value="Unassembled WGS sequence"/>
</dbReference>
<gene>
    <name evidence="1" type="ORF">RND61_05220</name>
</gene>
<evidence type="ECO:0000313" key="1">
    <source>
        <dbReference type="EMBL" id="MDT9681475.1"/>
    </source>
</evidence>
<dbReference type="EMBL" id="JAWCTQ010000004">
    <property type="protein sequence ID" value="MDT9681475.1"/>
    <property type="molecule type" value="Genomic_DNA"/>
</dbReference>
<comment type="caution">
    <text evidence="1">The sequence shown here is derived from an EMBL/GenBank/DDBJ whole genome shotgun (WGS) entry which is preliminary data.</text>
</comment>
<evidence type="ECO:0000313" key="2">
    <source>
        <dbReference type="Proteomes" id="UP001250181"/>
    </source>
</evidence>
<evidence type="ECO:0008006" key="3">
    <source>
        <dbReference type="Google" id="ProtNLM"/>
    </source>
</evidence>
<dbReference type="RefSeq" id="WP_315876497.1">
    <property type="nucleotide sequence ID" value="NZ_JAWCTQ010000004.1"/>
</dbReference>
<organism evidence="1 2">
    <name type="scientific">Streptomyces tamarix</name>
    <dbReference type="NCBI Taxonomy" id="3078565"/>
    <lineage>
        <taxon>Bacteria</taxon>
        <taxon>Bacillati</taxon>
        <taxon>Actinomycetota</taxon>
        <taxon>Actinomycetes</taxon>
        <taxon>Kitasatosporales</taxon>
        <taxon>Streptomycetaceae</taxon>
        <taxon>Streptomyces</taxon>
    </lineage>
</organism>
<proteinExistence type="predicted"/>
<protein>
    <recommendedName>
        <fullName evidence="3">Transposase</fullName>
    </recommendedName>
</protein>
<accession>A0ABU3QFD5</accession>
<reference evidence="1 2" key="1">
    <citation type="submission" date="2023-09" db="EMBL/GenBank/DDBJ databases">
        <title>Streptomyces sp. nov.: A antagonism against Alternaria gaisen Producing Streptochlin, Isolated from Tamarix root soil.</title>
        <authorList>
            <person name="Chen Y."/>
        </authorList>
    </citation>
    <scope>NUCLEOTIDE SEQUENCE [LARGE SCALE GENOMIC DNA]</scope>
    <source>
        <strain evidence="1 2">TRM76323</strain>
    </source>
</reference>
<name>A0ABU3QFD5_9ACTN</name>
<sequence>MIKRYRDGESVASLARAFQIDRRWVAYRLDDWGVPRRSQSEAVSTRRPGARPL</sequence>
<keyword evidence="2" id="KW-1185">Reference proteome</keyword>